<evidence type="ECO:0000313" key="1">
    <source>
        <dbReference type="WBParaSite" id="MCU_011260-RA"/>
    </source>
</evidence>
<organism evidence="1">
    <name type="scientific">Mesocestoides corti</name>
    <name type="common">Flatworm</name>
    <dbReference type="NCBI Taxonomy" id="53468"/>
    <lineage>
        <taxon>Eukaryota</taxon>
        <taxon>Metazoa</taxon>
        <taxon>Spiralia</taxon>
        <taxon>Lophotrochozoa</taxon>
        <taxon>Platyhelminthes</taxon>
        <taxon>Cestoda</taxon>
        <taxon>Eucestoda</taxon>
        <taxon>Cyclophyllidea</taxon>
        <taxon>Mesocestoididae</taxon>
        <taxon>Mesocestoides</taxon>
    </lineage>
</organism>
<dbReference type="AlphaFoldDB" id="A0A5K3FWM3"/>
<reference evidence="1" key="1">
    <citation type="submission" date="2019-11" db="UniProtKB">
        <authorList>
            <consortium name="WormBaseParasite"/>
        </authorList>
    </citation>
    <scope>IDENTIFICATION</scope>
</reference>
<accession>A0A5K3FWM3</accession>
<name>A0A5K3FWM3_MESCO</name>
<protein>
    <submittedName>
        <fullName evidence="1">Uncharacterized protein</fullName>
    </submittedName>
</protein>
<proteinExistence type="predicted"/>
<sequence length="149" mass="16396">MEGKWLGFNLRDSRKVPTVQRGKAAGGGCHVDKLDLLMQSLSCCDGWSCCLVFITTLSRISQELNSEQTFDLPAAVKCEGGEPRKEKCLLMVRRLTTTAVDLTIISRIKQLPRIAYPVNSPACCFFGDPLSGLRRQAASSVRRSSDESV</sequence>
<dbReference type="WBParaSite" id="MCU_011260-RA">
    <property type="protein sequence ID" value="MCU_011260-RA"/>
    <property type="gene ID" value="MCU_011260"/>
</dbReference>